<organism evidence="6 7">
    <name type="scientific">Pelatocladus maniniholoensis HA4357-MV3</name>
    <dbReference type="NCBI Taxonomy" id="1117104"/>
    <lineage>
        <taxon>Bacteria</taxon>
        <taxon>Bacillati</taxon>
        <taxon>Cyanobacteriota</taxon>
        <taxon>Cyanophyceae</taxon>
        <taxon>Nostocales</taxon>
        <taxon>Nostocaceae</taxon>
        <taxon>Pelatocladus</taxon>
    </lineage>
</organism>
<proteinExistence type="inferred from homology"/>
<keyword evidence="3" id="KW-0813">Transport</keyword>
<dbReference type="Proteomes" id="UP000813215">
    <property type="component" value="Unassembled WGS sequence"/>
</dbReference>
<evidence type="ECO:0000256" key="1">
    <source>
        <dbReference type="ARBA" id="ARBA00004196"/>
    </source>
</evidence>
<sequence>MLLSILIVILILACKTTHDTSITSYKQPVENCRTVQHIMGSTCVPRNPQRVVNLAPDNLANSWALGVRPIASAYSTSSPMPKYLQDKVAQVESVGNYGNPNIEKILRLKPDLIISGSELKGIYKQLSYIAPTVVLNTSFPSPPWTDLLEELATVLGKEEVSKQLIDQYWQRVEKLKQALDIGADSSKESRCKNMEISIANITSEYGIGSYGEKHFSGSVLKDIGLQRPKSQRGDFFYINTIISKEKISDIDGDALFVVSWEREDDKKTLNKLKQSSLWSQLEVVQKNKVYVVGVHWHNSDIFAIYAILDDLEKYLGKGASQFLKNTGGRKWLRE</sequence>
<comment type="similarity">
    <text evidence="2">Belongs to the bacterial solute-binding protein 8 family.</text>
</comment>
<evidence type="ECO:0000313" key="6">
    <source>
        <dbReference type="EMBL" id="MBW4431889.1"/>
    </source>
</evidence>
<dbReference type="GO" id="GO:0030288">
    <property type="term" value="C:outer membrane-bounded periplasmic space"/>
    <property type="evidence" value="ECO:0007669"/>
    <property type="project" value="TreeGrafter"/>
</dbReference>
<reference evidence="6" key="1">
    <citation type="submission" date="2021-05" db="EMBL/GenBank/DDBJ databases">
        <authorList>
            <person name="Pietrasiak N."/>
            <person name="Ward R."/>
            <person name="Stajich J.E."/>
            <person name="Kurbessoian T."/>
        </authorList>
    </citation>
    <scope>NUCLEOTIDE SEQUENCE</scope>
    <source>
        <strain evidence="6">HA4357-MV3</strain>
    </source>
</reference>
<evidence type="ECO:0000256" key="3">
    <source>
        <dbReference type="ARBA" id="ARBA00022448"/>
    </source>
</evidence>
<dbReference type="PROSITE" id="PS50983">
    <property type="entry name" value="FE_B12_PBP"/>
    <property type="match status" value="1"/>
</dbReference>
<keyword evidence="4" id="KW-0732">Signal</keyword>
<dbReference type="AlphaFoldDB" id="A0A9E3H7Q7"/>
<dbReference type="SUPFAM" id="SSF53807">
    <property type="entry name" value="Helical backbone' metal receptor"/>
    <property type="match status" value="1"/>
</dbReference>
<reference evidence="6" key="2">
    <citation type="journal article" date="2022" name="Microbiol. Resour. Announc.">
        <title>Metagenome Sequencing to Explore Phylogenomics of Terrestrial Cyanobacteria.</title>
        <authorList>
            <person name="Ward R.D."/>
            <person name="Stajich J.E."/>
            <person name="Johansen J.R."/>
            <person name="Huntemann M."/>
            <person name="Clum A."/>
            <person name="Foster B."/>
            <person name="Foster B."/>
            <person name="Roux S."/>
            <person name="Palaniappan K."/>
            <person name="Varghese N."/>
            <person name="Mukherjee S."/>
            <person name="Reddy T.B.K."/>
            <person name="Daum C."/>
            <person name="Copeland A."/>
            <person name="Chen I.A."/>
            <person name="Ivanova N.N."/>
            <person name="Kyrpides N.C."/>
            <person name="Shapiro N."/>
            <person name="Eloe-Fadrosh E.A."/>
            <person name="Pietrasiak N."/>
        </authorList>
    </citation>
    <scope>NUCLEOTIDE SEQUENCE</scope>
    <source>
        <strain evidence="6">HA4357-MV3</strain>
    </source>
</reference>
<comment type="caution">
    <text evidence="6">The sequence shown here is derived from an EMBL/GenBank/DDBJ whole genome shotgun (WGS) entry which is preliminary data.</text>
</comment>
<dbReference type="EMBL" id="JAHHHW010000076">
    <property type="protein sequence ID" value="MBW4431889.1"/>
    <property type="molecule type" value="Genomic_DNA"/>
</dbReference>
<name>A0A9E3H7Q7_9NOST</name>
<evidence type="ECO:0000256" key="4">
    <source>
        <dbReference type="ARBA" id="ARBA00022729"/>
    </source>
</evidence>
<evidence type="ECO:0000259" key="5">
    <source>
        <dbReference type="PROSITE" id="PS50983"/>
    </source>
</evidence>
<dbReference type="PANTHER" id="PTHR30532">
    <property type="entry name" value="IRON III DICITRATE-BINDING PERIPLASMIC PROTEIN"/>
    <property type="match status" value="1"/>
</dbReference>
<dbReference type="InterPro" id="IPR002491">
    <property type="entry name" value="ABC_transptr_periplasmic_BD"/>
</dbReference>
<feature type="domain" description="Fe/B12 periplasmic-binding" evidence="5">
    <location>
        <begin position="50"/>
        <end position="319"/>
    </location>
</feature>
<evidence type="ECO:0000313" key="7">
    <source>
        <dbReference type="Proteomes" id="UP000813215"/>
    </source>
</evidence>
<dbReference type="CDD" id="cd01146">
    <property type="entry name" value="FhuD"/>
    <property type="match status" value="1"/>
</dbReference>
<dbReference type="PANTHER" id="PTHR30532:SF25">
    <property type="entry name" value="IRON(III) DICITRATE-BINDING PERIPLASMIC PROTEIN"/>
    <property type="match status" value="1"/>
</dbReference>
<dbReference type="InterPro" id="IPR051313">
    <property type="entry name" value="Bact_iron-sidero_bind"/>
</dbReference>
<protein>
    <submittedName>
        <fullName evidence="6">Iron-siderophore ABC transporter substrate-binding protein</fullName>
    </submittedName>
</protein>
<dbReference type="Pfam" id="PF01497">
    <property type="entry name" value="Peripla_BP_2"/>
    <property type="match status" value="1"/>
</dbReference>
<comment type="subcellular location">
    <subcellularLocation>
        <location evidence="1">Cell envelope</location>
    </subcellularLocation>
</comment>
<gene>
    <name evidence="6" type="ORF">KME28_09200</name>
</gene>
<accession>A0A9E3H7Q7</accession>
<dbReference type="Gene3D" id="3.40.50.1980">
    <property type="entry name" value="Nitrogenase molybdenum iron protein domain"/>
    <property type="match status" value="2"/>
</dbReference>
<evidence type="ECO:0000256" key="2">
    <source>
        <dbReference type="ARBA" id="ARBA00008814"/>
    </source>
</evidence>
<dbReference type="GO" id="GO:1901678">
    <property type="term" value="P:iron coordination entity transport"/>
    <property type="evidence" value="ECO:0007669"/>
    <property type="project" value="UniProtKB-ARBA"/>
</dbReference>